<dbReference type="InterPro" id="IPR016177">
    <property type="entry name" value="DNA-bd_dom_sf"/>
</dbReference>
<dbReference type="GO" id="GO:0003677">
    <property type="term" value="F:DNA binding"/>
    <property type="evidence" value="ECO:0007669"/>
    <property type="project" value="UniProtKB-KW"/>
</dbReference>
<dbReference type="AlphaFoldDB" id="A0A2U1M1M4"/>
<keyword evidence="6" id="KW-0804">Transcription</keyword>
<keyword evidence="4" id="KW-0805">Transcription regulation</keyword>
<keyword evidence="12" id="KW-1185">Reference proteome</keyword>
<name>A0A2U1M1M4_ARTAN</name>
<feature type="domain" description="AP2/ERF" evidence="10">
    <location>
        <begin position="45"/>
        <end position="100"/>
    </location>
</feature>
<keyword evidence="7" id="KW-0539">Nucleus</keyword>
<dbReference type="PANTHER" id="PTHR31140:SF58">
    <property type="entry name" value="DNA-BINDING PROTEIN RAV1"/>
    <property type="match status" value="1"/>
</dbReference>
<dbReference type="InterPro" id="IPR044800">
    <property type="entry name" value="LEC2-like"/>
</dbReference>
<evidence type="ECO:0000256" key="1">
    <source>
        <dbReference type="ARBA" id="ARBA00004123"/>
    </source>
</evidence>
<evidence type="ECO:0000313" key="11">
    <source>
        <dbReference type="EMBL" id="PWA55131.1"/>
    </source>
</evidence>
<dbReference type="GO" id="GO:0003700">
    <property type="term" value="F:DNA-binding transcription factor activity"/>
    <property type="evidence" value="ECO:0007669"/>
    <property type="project" value="InterPro"/>
</dbReference>
<dbReference type="Gene3D" id="3.30.730.10">
    <property type="entry name" value="AP2/ERF domain"/>
    <property type="match status" value="1"/>
</dbReference>
<dbReference type="SMART" id="SM00380">
    <property type="entry name" value="AP2"/>
    <property type="match status" value="1"/>
</dbReference>
<proteinExistence type="inferred from homology"/>
<evidence type="ECO:0000256" key="7">
    <source>
        <dbReference type="ARBA" id="ARBA00023242"/>
    </source>
</evidence>
<gene>
    <name evidence="11" type="ORF">CTI12_AA430200</name>
</gene>
<evidence type="ECO:0000256" key="5">
    <source>
        <dbReference type="ARBA" id="ARBA00023125"/>
    </source>
</evidence>
<protein>
    <submittedName>
        <fullName evidence="11">AP2/B3 transcription factor family protein</fullName>
    </submittedName>
</protein>
<evidence type="ECO:0000313" key="12">
    <source>
        <dbReference type="Proteomes" id="UP000245207"/>
    </source>
</evidence>
<dbReference type="CDD" id="cd10017">
    <property type="entry name" value="B3_DNA"/>
    <property type="match status" value="1"/>
</dbReference>
<reference evidence="11 12" key="1">
    <citation type="journal article" date="2018" name="Mol. Plant">
        <title>The genome of Artemisia annua provides insight into the evolution of Asteraceae family and artemisinin biosynthesis.</title>
        <authorList>
            <person name="Shen Q."/>
            <person name="Zhang L."/>
            <person name="Liao Z."/>
            <person name="Wang S."/>
            <person name="Yan T."/>
            <person name="Shi P."/>
            <person name="Liu M."/>
            <person name="Fu X."/>
            <person name="Pan Q."/>
            <person name="Wang Y."/>
            <person name="Lv Z."/>
            <person name="Lu X."/>
            <person name="Zhang F."/>
            <person name="Jiang W."/>
            <person name="Ma Y."/>
            <person name="Chen M."/>
            <person name="Hao X."/>
            <person name="Li L."/>
            <person name="Tang Y."/>
            <person name="Lv G."/>
            <person name="Zhou Y."/>
            <person name="Sun X."/>
            <person name="Brodelius P.E."/>
            <person name="Rose J.K.C."/>
            <person name="Tang K."/>
        </authorList>
    </citation>
    <scope>NUCLEOTIDE SEQUENCE [LARGE SCALE GENOMIC DNA]</scope>
    <source>
        <strain evidence="12">cv. Huhao1</strain>
        <tissue evidence="11">Leaf</tissue>
    </source>
</reference>
<dbReference type="GO" id="GO:0009873">
    <property type="term" value="P:ethylene-activated signaling pathway"/>
    <property type="evidence" value="ECO:0007669"/>
    <property type="project" value="UniProtKB-KW"/>
</dbReference>
<evidence type="ECO:0000259" key="9">
    <source>
        <dbReference type="PROSITE" id="PS50863"/>
    </source>
</evidence>
<evidence type="ECO:0000256" key="6">
    <source>
        <dbReference type="ARBA" id="ARBA00023163"/>
    </source>
</evidence>
<dbReference type="PROSITE" id="PS50863">
    <property type="entry name" value="B3"/>
    <property type="match status" value="1"/>
</dbReference>
<dbReference type="Gene3D" id="2.40.330.10">
    <property type="entry name" value="DNA-binding pseudobarrel domain"/>
    <property type="match status" value="1"/>
</dbReference>
<evidence type="ECO:0000256" key="2">
    <source>
        <dbReference type="ARBA" id="ARBA00009089"/>
    </source>
</evidence>
<feature type="compositionally biased region" description="Polar residues" evidence="8">
    <location>
        <begin position="1"/>
        <end position="19"/>
    </location>
</feature>
<dbReference type="SUPFAM" id="SSF101936">
    <property type="entry name" value="DNA-binding pseudobarrel domain"/>
    <property type="match status" value="1"/>
</dbReference>
<comment type="caution">
    <text evidence="11">The sequence shown here is derived from an EMBL/GenBank/DDBJ whole genome shotgun (WGS) entry which is preliminary data.</text>
</comment>
<organism evidence="11 12">
    <name type="scientific">Artemisia annua</name>
    <name type="common">Sweet wormwood</name>
    <dbReference type="NCBI Taxonomy" id="35608"/>
    <lineage>
        <taxon>Eukaryota</taxon>
        <taxon>Viridiplantae</taxon>
        <taxon>Streptophyta</taxon>
        <taxon>Embryophyta</taxon>
        <taxon>Tracheophyta</taxon>
        <taxon>Spermatophyta</taxon>
        <taxon>Magnoliopsida</taxon>
        <taxon>eudicotyledons</taxon>
        <taxon>Gunneridae</taxon>
        <taxon>Pentapetalae</taxon>
        <taxon>asterids</taxon>
        <taxon>campanulids</taxon>
        <taxon>Asterales</taxon>
        <taxon>Asteraceae</taxon>
        <taxon>Asteroideae</taxon>
        <taxon>Anthemideae</taxon>
        <taxon>Artemisiinae</taxon>
        <taxon>Artemisia</taxon>
    </lineage>
</organism>
<accession>A0A2U1M1M4</accession>
<comment type="similarity">
    <text evidence="2">Belongs to the AP2/ERF transcription factor family. RAV subfamily.</text>
</comment>
<dbReference type="FunFam" id="3.30.730.10:FF:000008">
    <property type="entry name" value="AP2 domain-containing protein RAP2.8"/>
    <property type="match status" value="1"/>
</dbReference>
<dbReference type="SMART" id="SM01019">
    <property type="entry name" value="B3"/>
    <property type="match status" value="1"/>
</dbReference>
<dbReference type="Pfam" id="PF02362">
    <property type="entry name" value="B3"/>
    <property type="match status" value="1"/>
</dbReference>
<keyword evidence="5" id="KW-0238">DNA-binding</keyword>
<comment type="subcellular location">
    <subcellularLocation>
        <location evidence="1">Nucleus</location>
    </subcellularLocation>
</comment>
<dbReference type="EMBL" id="PKPP01006856">
    <property type="protein sequence ID" value="PWA55131.1"/>
    <property type="molecule type" value="Genomic_DNA"/>
</dbReference>
<evidence type="ECO:0000256" key="8">
    <source>
        <dbReference type="SAM" id="MobiDB-lite"/>
    </source>
</evidence>
<dbReference type="STRING" id="35608.A0A2U1M1M4"/>
<feature type="region of interest" description="Disordered" evidence="8">
    <location>
        <begin position="1"/>
        <end position="25"/>
    </location>
</feature>
<evidence type="ECO:0000256" key="4">
    <source>
        <dbReference type="ARBA" id="ARBA00023015"/>
    </source>
</evidence>
<evidence type="ECO:0000259" key="10">
    <source>
        <dbReference type="PROSITE" id="PS51032"/>
    </source>
</evidence>
<evidence type="ECO:0000256" key="3">
    <source>
        <dbReference type="ARBA" id="ARBA00022745"/>
    </source>
</evidence>
<dbReference type="Proteomes" id="UP000245207">
    <property type="component" value="Unassembled WGS sequence"/>
</dbReference>
<dbReference type="SUPFAM" id="SSF54171">
    <property type="entry name" value="DNA-binding domain"/>
    <property type="match status" value="1"/>
</dbReference>
<dbReference type="PROSITE" id="PS51032">
    <property type="entry name" value="AP2_ERF"/>
    <property type="match status" value="1"/>
</dbReference>
<feature type="domain" description="TF-B3" evidence="9">
    <location>
        <begin position="162"/>
        <end position="273"/>
    </location>
</feature>
<dbReference type="CDD" id="cd00018">
    <property type="entry name" value="AP2"/>
    <property type="match status" value="1"/>
</dbReference>
<dbReference type="InterPro" id="IPR036955">
    <property type="entry name" value="AP2/ERF_dom_sf"/>
</dbReference>
<sequence>MLHSYSANFQSFQPHQSSEPVEEISDSNYGNNCHKVMDNCAYSQRYKGVVPQQNGNWGAQVYTNNQRIWLGTFKSEKDAAIAYDRALIKLRSSDAPRNFCWTEATVLEAEFQSLHNMETILAMIKEGSYQSTFDDFLLKTDKGNGKNLYVQKSCGVSWRLLFQKELTLSDVSKLNRFVIPKKHAVTHFSPVTDKPRGPDNNGEVMLSFYDVHGKLWKFRYCYWKSSQSFVFTRGWNQFVKEKGLMANDKITFYHYSENLEKPDSWVFVIDTCPSACYIGSSLKLGMGTQVKYLVSKEDEGSVDDQEMSDEVIQTSNVETKGFKLFGVQIA</sequence>
<keyword evidence="3" id="KW-0936">Ethylene signaling pathway</keyword>
<dbReference type="InterPro" id="IPR003340">
    <property type="entry name" value="B3_DNA-bd"/>
</dbReference>
<dbReference type="InterPro" id="IPR015300">
    <property type="entry name" value="DNA-bd_pseudobarrel_sf"/>
</dbReference>
<dbReference type="PANTHER" id="PTHR31140">
    <property type="entry name" value="B3 DOMAIN-CONTAINING TRANSCRIPTION FACTOR ABI3"/>
    <property type="match status" value="1"/>
</dbReference>
<dbReference type="GO" id="GO:0005634">
    <property type="term" value="C:nucleus"/>
    <property type="evidence" value="ECO:0007669"/>
    <property type="project" value="UniProtKB-SubCell"/>
</dbReference>
<dbReference type="OrthoDB" id="2020802at2759"/>
<dbReference type="InterPro" id="IPR001471">
    <property type="entry name" value="AP2/ERF_dom"/>
</dbReference>